<gene>
    <name evidence="2" type="ORF">AN484_07055</name>
</gene>
<dbReference type="Proteomes" id="UP000092093">
    <property type="component" value="Unassembled WGS sequence"/>
</dbReference>
<evidence type="ECO:0000313" key="2">
    <source>
        <dbReference type="EMBL" id="OBQ44433.1"/>
    </source>
</evidence>
<proteinExistence type="predicted"/>
<organism evidence="2 3">
    <name type="scientific">Aphanizomenon flos-aquae WA102</name>
    <dbReference type="NCBI Taxonomy" id="1710896"/>
    <lineage>
        <taxon>Bacteria</taxon>
        <taxon>Bacillati</taxon>
        <taxon>Cyanobacteriota</taxon>
        <taxon>Cyanophyceae</taxon>
        <taxon>Nostocales</taxon>
        <taxon>Aphanizomenonaceae</taxon>
        <taxon>Aphanizomenon</taxon>
    </lineage>
</organism>
<sequence>MKRTPVKSTNIAAIGYDSASRTLEVEFKSGGVYEYKSVTPATALAFKRAKSKGNYFASVIKNKYEGKKL</sequence>
<comment type="caution">
    <text evidence="2">The sequence shown here is derived from an EMBL/GenBank/DDBJ whole genome shotgun (WGS) entry which is preliminary data.</text>
</comment>
<reference evidence="2 3" key="1">
    <citation type="submission" date="2015-09" db="EMBL/GenBank/DDBJ databases">
        <title>Aphanizomenon flos-aquae WA102.</title>
        <authorList>
            <person name="Driscoll C."/>
        </authorList>
    </citation>
    <scope>NUCLEOTIDE SEQUENCE [LARGE SCALE GENOMIC DNA]</scope>
    <source>
        <strain evidence="2">WA102</strain>
    </source>
</reference>
<dbReference type="InterPro" id="IPR025309">
    <property type="entry name" value="KTSC_dom"/>
</dbReference>
<feature type="domain" description="KTSC" evidence="1">
    <location>
        <begin position="7"/>
        <end position="64"/>
    </location>
</feature>
<protein>
    <recommendedName>
        <fullName evidence="1">KTSC domain-containing protein</fullName>
    </recommendedName>
</protein>
<name>A0A1B7X508_APHFL</name>
<evidence type="ECO:0000313" key="3">
    <source>
        <dbReference type="Proteomes" id="UP000092093"/>
    </source>
</evidence>
<accession>A0A1B7X508</accession>
<dbReference type="EMBL" id="LJOW01000022">
    <property type="protein sequence ID" value="OBQ44433.1"/>
    <property type="molecule type" value="Genomic_DNA"/>
</dbReference>
<dbReference type="Pfam" id="PF13619">
    <property type="entry name" value="KTSC"/>
    <property type="match status" value="1"/>
</dbReference>
<evidence type="ECO:0000259" key="1">
    <source>
        <dbReference type="Pfam" id="PF13619"/>
    </source>
</evidence>
<dbReference type="AlphaFoldDB" id="A0A1B7X508"/>